<dbReference type="OrthoDB" id="248222at2759"/>
<feature type="region of interest" description="Disordered" evidence="1">
    <location>
        <begin position="756"/>
        <end position="840"/>
    </location>
</feature>
<feature type="region of interest" description="Disordered" evidence="1">
    <location>
        <begin position="521"/>
        <end position="611"/>
    </location>
</feature>
<organism evidence="2 3">
    <name type="scientific">Porcisia hertigi</name>
    <dbReference type="NCBI Taxonomy" id="2761500"/>
    <lineage>
        <taxon>Eukaryota</taxon>
        <taxon>Discoba</taxon>
        <taxon>Euglenozoa</taxon>
        <taxon>Kinetoplastea</taxon>
        <taxon>Metakinetoplastina</taxon>
        <taxon>Trypanosomatida</taxon>
        <taxon>Trypanosomatidae</taxon>
        <taxon>Leishmaniinae</taxon>
        <taxon>Porcisia</taxon>
    </lineage>
</organism>
<gene>
    <name evidence="2" type="ORF">JKF63_03051</name>
</gene>
<dbReference type="GeneID" id="94289150"/>
<dbReference type="AlphaFoldDB" id="A0A836INI4"/>
<dbReference type="Gene3D" id="1.25.10.10">
    <property type="entry name" value="Leucine-rich Repeat Variant"/>
    <property type="match status" value="1"/>
</dbReference>
<feature type="region of interest" description="Disordered" evidence="1">
    <location>
        <begin position="707"/>
        <end position="738"/>
    </location>
</feature>
<proteinExistence type="predicted"/>
<dbReference type="KEGG" id="phet:94289150"/>
<name>A0A836INI4_9TRYP</name>
<keyword evidence="3" id="KW-1185">Reference proteome</keyword>
<sequence>MNVDTLLTRQMELYISLREPPKSPQELMQLMGMMKNYKHFFESLRSLAGRFSVEPETIFQSFMYISVGGTVSFDRQHQDGAVPMHQAKVLARSNAIELAPKLCKELPNPELMVYVGLSRDLRNTLRVKVEDGNDLKTAEKSVCEAVEYLNCIYSHARRNPEKLYAIYMAEDPSSLASLLSDAELSMTASSATFQETLSSTNGGMQLPAIGDGGSRSGRELAPLPSPLTSFTSELKKHCASASDVSSANGGASRRLKASQVLLDWVQTVPEDYLSKHLESILGTVVSTLALLAAEKRSALCRIGCDIIIVLMQRLSWEPALMEDLRRGAHNTNPTTISGALSLWVSSLTKGIYVTIAAISSATDTALRVIAIQSHGHMGVVNALLKALSGGAQTELRRKCLGYLALCVVAAHQQVPERMQELVRLVGPIAVKYASNGDSPSRKMARALFSVLRFLDPAGQRRDSDTALHIADERTKHLVQQERPQVEAAVLGGPEKVEELLFEANTFVSSLRSVFSVSSQRSLAGSTGGRTQGMCAGASKSAPREHQAVAAERRRRDCQRASGTTAGGAREKSALSAGQSEGADADADAAAVESDTIGSLSAPQNPIAHDVPHPLKMTEPHSSTLCAVDRCGAPASASSLYGGFSSASALTTQLPSPHDPSPQEENTQFGMIYDSEAFLGGLDSIPKGPAKRTATEEVSRRSIASMHTVEAHAPLRGSSDHGCGPRTGHTTTPAASSGGAHHLVFPALVPAPRRATHVNPPAAEEEGDGALLPPHGVSAPRSERLFPFSLRSHGSHDRENAHRGSAYRKTSNDLTPAGPNATHISLSPHRKNKENKSTMRS</sequence>
<evidence type="ECO:0000313" key="3">
    <source>
        <dbReference type="Proteomes" id="UP000674318"/>
    </source>
</evidence>
<evidence type="ECO:0000256" key="1">
    <source>
        <dbReference type="SAM" id="MobiDB-lite"/>
    </source>
</evidence>
<dbReference type="EMBL" id="JAFJZO010000030">
    <property type="protein sequence ID" value="KAG5498763.1"/>
    <property type="molecule type" value="Genomic_DNA"/>
</dbReference>
<dbReference type="RefSeq" id="XP_067755517.1">
    <property type="nucleotide sequence ID" value="XM_067899073.1"/>
</dbReference>
<accession>A0A836INI4</accession>
<dbReference type="Proteomes" id="UP000674318">
    <property type="component" value="Unassembled WGS sequence"/>
</dbReference>
<evidence type="ECO:0000313" key="2">
    <source>
        <dbReference type="EMBL" id="KAG5498763.1"/>
    </source>
</evidence>
<reference evidence="2 3" key="1">
    <citation type="submission" date="2021-02" db="EMBL/GenBank/DDBJ databases">
        <title>Porcisia hertigi Genome sequencing and assembly.</title>
        <authorList>
            <person name="Almutairi H."/>
            <person name="Gatherer D."/>
        </authorList>
    </citation>
    <scope>NUCLEOTIDE SEQUENCE [LARGE SCALE GENOMIC DNA]</scope>
    <source>
        <strain evidence="2 3">C119</strain>
    </source>
</reference>
<dbReference type="InterPro" id="IPR011989">
    <property type="entry name" value="ARM-like"/>
</dbReference>
<feature type="compositionally biased region" description="Basic and acidic residues" evidence="1">
    <location>
        <begin position="541"/>
        <end position="558"/>
    </location>
</feature>
<comment type="caution">
    <text evidence="2">The sequence shown here is derived from an EMBL/GenBank/DDBJ whole genome shotgun (WGS) entry which is preliminary data.</text>
</comment>
<protein>
    <submittedName>
        <fullName evidence="2">Uncharacterized protein</fullName>
    </submittedName>
</protein>